<evidence type="ECO:0000256" key="4">
    <source>
        <dbReference type="ARBA" id="ARBA00022516"/>
    </source>
</evidence>
<keyword evidence="8" id="KW-0521">NADP</keyword>
<dbReference type="PROSITE" id="PS52019">
    <property type="entry name" value="PKS_MFAS_DH"/>
    <property type="match status" value="1"/>
</dbReference>
<dbReference type="InterPro" id="IPR018201">
    <property type="entry name" value="Ketoacyl_synth_AS"/>
</dbReference>
<dbReference type="PROSITE" id="PS52004">
    <property type="entry name" value="KS3_2"/>
    <property type="match status" value="1"/>
</dbReference>
<dbReference type="InterPro" id="IPR014031">
    <property type="entry name" value="Ketoacyl_synth_C"/>
</dbReference>
<evidence type="ECO:0000256" key="9">
    <source>
        <dbReference type="ARBA" id="ARBA00023002"/>
    </source>
</evidence>
<proteinExistence type="predicted"/>
<evidence type="ECO:0000313" key="19">
    <source>
        <dbReference type="Proteomes" id="UP000708208"/>
    </source>
</evidence>
<dbReference type="PANTHER" id="PTHR43775:SF7">
    <property type="entry name" value="FATTY ACID SYNTHASE"/>
    <property type="match status" value="1"/>
</dbReference>
<comment type="catalytic activity">
    <reaction evidence="14">
        <text>acetyl-CoA + n malonyl-CoA + 2n NADPH + 2n H(+) = a long-chain fatty acid + (n+1) CoA + n CO2 + 2n NADP(+).</text>
        <dbReference type="EC" id="2.3.1.85"/>
    </reaction>
</comment>
<feature type="active site" description="Proton donor; for dehydratase activity" evidence="15">
    <location>
        <position position="767"/>
    </location>
</feature>
<dbReference type="PROSITE" id="PS00606">
    <property type="entry name" value="KS3_1"/>
    <property type="match status" value="1"/>
</dbReference>
<reference evidence="18" key="1">
    <citation type="submission" date="2021-06" db="EMBL/GenBank/DDBJ databases">
        <authorList>
            <person name="Hodson N. C."/>
            <person name="Mongue J. A."/>
            <person name="Jaron S. K."/>
        </authorList>
    </citation>
    <scope>NUCLEOTIDE SEQUENCE</scope>
</reference>
<evidence type="ECO:0000256" key="15">
    <source>
        <dbReference type="PROSITE-ProRule" id="PRU01363"/>
    </source>
</evidence>
<dbReference type="EC" id="2.3.1.85" evidence="1"/>
<dbReference type="GO" id="GO:0016787">
    <property type="term" value="F:hydrolase activity"/>
    <property type="evidence" value="ECO:0007669"/>
    <property type="project" value="UniProtKB-KW"/>
</dbReference>
<dbReference type="AlphaFoldDB" id="A0A8J2PFJ1"/>
<dbReference type="InterPro" id="IPR014043">
    <property type="entry name" value="Acyl_transferase_dom"/>
</dbReference>
<dbReference type="EMBL" id="CAJVCH010281997">
    <property type="protein sequence ID" value="CAG7784754.1"/>
    <property type="molecule type" value="Genomic_DNA"/>
</dbReference>
<keyword evidence="4" id="KW-0444">Lipid biosynthesis</keyword>
<dbReference type="OrthoDB" id="329835at2759"/>
<keyword evidence="3" id="KW-0596">Phosphopantetheine</keyword>
<dbReference type="GO" id="GO:0004315">
    <property type="term" value="F:3-oxoacyl-[acyl-carrier-protein] synthase activity"/>
    <property type="evidence" value="ECO:0007669"/>
    <property type="project" value="InterPro"/>
</dbReference>
<evidence type="ECO:0000256" key="2">
    <source>
        <dbReference type="ARBA" id="ARBA00018769"/>
    </source>
</evidence>
<evidence type="ECO:0000259" key="17">
    <source>
        <dbReference type="PROSITE" id="PS52019"/>
    </source>
</evidence>
<evidence type="ECO:0000256" key="11">
    <source>
        <dbReference type="ARBA" id="ARBA00023098"/>
    </source>
</evidence>
<keyword evidence="10" id="KW-0520">NAD</keyword>
<keyword evidence="13" id="KW-0511">Multifunctional enzyme</keyword>
<dbReference type="InterPro" id="IPR032821">
    <property type="entry name" value="PKS_assoc"/>
</dbReference>
<dbReference type="GO" id="GO:0016491">
    <property type="term" value="F:oxidoreductase activity"/>
    <property type="evidence" value="ECO:0007669"/>
    <property type="project" value="UniProtKB-KW"/>
</dbReference>
<evidence type="ECO:0000256" key="13">
    <source>
        <dbReference type="ARBA" id="ARBA00023268"/>
    </source>
</evidence>
<dbReference type="GO" id="GO:0006633">
    <property type="term" value="P:fatty acid biosynthetic process"/>
    <property type="evidence" value="ECO:0007669"/>
    <property type="project" value="UniProtKB-KW"/>
</dbReference>
<dbReference type="InterPro" id="IPR049391">
    <property type="entry name" value="FAS_pseudo-KR"/>
</dbReference>
<dbReference type="InterPro" id="IPR014030">
    <property type="entry name" value="Ketoacyl_synth_N"/>
</dbReference>
<dbReference type="GO" id="GO:0004312">
    <property type="term" value="F:fatty acid synthase activity"/>
    <property type="evidence" value="ECO:0007669"/>
    <property type="project" value="UniProtKB-EC"/>
</dbReference>
<evidence type="ECO:0000256" key="10">
    <source>
        <dbReference type="ARBA" id="ARBA00023027"/>
    </source>
</evidence>
<evidence type="ECO:0000256" key="1">
    <source>
        <dbReference type="ARBA" id="ARBA00012873"/>
    </source>
</evidence>
<keyword evidence="9" id="KW-0560">Oxidoreductase</keyword>
<dbReference type="InterPro" id="IPR050091">
    <property type="entry name" value="PKS_NRPS_Biosynth_Enz"/>
</dbReference>
<sequence>MTKYVESEIVISGISGRFPKSDNLNEFWLNLIEGKDMISDEHDRFLELGLKMPSRMGIVNSLDKFDADFFAIHSKQAITLEPRIRKLLEVSHEAIMDAGLSPVSIHGSNTGVFVATCDSEAAAISHRSFTKHNAYAVLGSSTSMLANRISFFYDLHGPSFVLDTACSSSGVAIHQAMQAIQTEVCDAAIVAGARLHHDAIAGYMFYALDMTSTDGKCKVFDAAADGYARAEAVVAVYICKKEVAKRAYATIVHVGINNDGYKDEGVTYPSNIMQEKVIRKVYKDIGLDPLEVDYFEAHGTGTKVGDPEEMSAITRVFCEGRKGALPIGSVKSNMGHSEPVCSLCSIAKLILSHIARTIPANLHYHTPNPGIPALFDGRVKVVDTNQPFDARYVAINSLGFGGTNVHLLMKFDNKQNNESQWRPSTPVIIAGSGRTEEAVRYFLENALQHKQDQHFVKLLHELSAEAIPRHPYRGYVVANVNNFETIVEKMEPKDALWFIFSGMGSQWPGMTKDLIKFEEFKKSITTSAKYLSSVGFDLKKLLKSGDKSMFEDLKNAMVAITATQIATPTISPLIKWDYGETWYTPHNRQEFNKHKGARFDIDLSNPGDSFYEGHCIEGKIIFPATGYLLLVWKFFSSQIHLEVDQCPVVFQNVRFERLTFLNSETHSTFIVNILQGSGKFEILESDVVVCTGEIRQLLGGVKKEVSTAAFSSEISQSEPRLTKDDFYKELHLRGYNYSGLFQGIQESGIEGNWGKVDWTGDWVSFLDCILQLHILQNENRTLFVPTRIKKIIIDPSEVKTNLQEQNNIITVNVSRYHETAGFPGFELRGLNFANFSSKSQLCDPITTEHVFVSYCSSESTTISKEIALQSIVEIVVENSEGAKFEFTEILSNLHNSVTAQVKDSCTFSFSTCELTTVNVSNARTDDLEFVKNGSKIISLQELAFNPSNHFVYTDCESHFMEFEALLISGGFLLFKCADTLLDLFRGYEIISKNRFLEKGFEQTFVLLRKISINTGRSTVISTDDNDFKWVESAKKIIRNSQVQQVVFASQNPSSGINGFVKCLVKELRNVKIQCFHAIDPIELNFDKPSIYLQQQIRGFV</sequence>
<dbReference type="Pfam" id="PF00109">
    <property type="entry name" value="ketoacyl-synt"/>
    <property type="match status" value="1"/>
</dbReference>
<evidence type="ECO:0000313" key="18">
    <source>
        <dbReference type="EMBL" id="CAG7784754.1"/>
    </source>
</evidence>
<dbReference type="Pfam" id="PF00698">
    <property type="entry name" value="Acyl_transf_1"/>
    <property type="match status" value="1"/>
</dbReference>
<dbReference type="Pfam" id="PF02801">
    <property type="entry name" value="Ketoacyl-synt_C"/>
    <property type="match status" value="1"/>
</dbReference>
<evidence type="ECO:0000256" key="7">
    <source>
        <dbReference type="ARBA" id="ARBA00022832"/>
    </source>
</evidence>
<feature type="domain" description="PKS/mFAS DH" evidence="17">
    <location>
        <begin position="581"/>
        <end position="841"/>
    </location>
</feature>
<feature type="active site" description="Proton acceptor; for dehydratase activity" evidence="15">
    <location>
        <position position="614"/>
    </location>
</feature>
<evidence type="ECO:0000256" key="8">
    <source>
        <dbReference type="ARBA" id="ARBA00022857"/>
    </source>
</evidence>
<evidence type="ECO:0000259" key="16">
    <source>
        <dbReference type="PROSITE" id="PS52004"/>
    </source>
</evidence>
<name>A0A8J2PFJ1_9HEXA</name>
<feature type="region of interest" description="C-terminal hotdog fold" evidence="15">
    <location>
        <begin position="718"/>
        <end position="841"/>
    </location>
</feature>
<comment type="caution">
    <text evidence="18">The sequence shown here is derived from an EMBL/GenBank/DDBJ whole genome shotgun (WGS) entry which is preliminary data.</text>
</comment>
<protein>
    <recommendedName>
        <fullName evidence="2">Fatty acid synthase</fullName>
        <ecNumber evidence="1">2.3.1.85</ecNumber>
    </recommendedName>
</protein>
<dbReference type="InterPro" id="IPR049900">
    <property type="entry name" value="PKS_mFAS_DH"/>
</dbReference>
<dbReference type="Pfam" id="PF16197">
    <property type="entry name" value="KAsynt_C_assoc"/>
    <property type="match status" value="1"/>
</dbReference>
<keyword evidence="5" id="KW-0808">Transferase</keyword>
<dbReference type="InterPro" id="IPR020841">
    <property type="entry name" value="PKS_Beta-ketoAc_synthase_dom"/>
</dbReference>
<dbReference type="SMART" id="SM00825">
    <property type="entry name" value="PKS_KS"/>
    <property type="match status" value="1"/>
</dbReference>
<keyword evidence="19" id="KW-1185">Reference proteome</keyword>
<dbReference type="PANTHER" id="PTHR43775">
    <property type="entry name" value="FATTY ACID SYNTHASE"/>
    <property type="match status" value="1"/>
</dbReference>
<keyword evidence="12" id="KW-0275">Fatty acid biosynthesis</keyword>
<gene>
    <name evidence="18" type="ORF">AFUS01_LOCUS23421</name>
</gene>
<accession>A0A8J2PFJ1</accession>
<dbReference type="Proteomes" id="UP000708208">
    <property type="component" value="Unassembled WGS sequence"/>
</dbReference>
<feature type="region of interest" description="N-terminal hotdog fold" evidence="15">
    <location>
        <begin position="581"/>
        <end position="701"/>
    </location>
</feature>
<evidence type="ECO:0000256" key="6">
    <source>
        <dbReference type="ARBA" id="ARBA00022801"/>
    </source>
</evidence>
<keyword evidence="6" id="KW-0378">Hydrolase</keyword>
<keyword evidence="7" id="KW-0276">Fatty acid metabolism</keyword>
<organism evidence="18 19">
    <name type="scientific">Allacma fusca</name>
    <dbReference type="NCBI Taxonomy" id="39272"/>
    <lineage>
        <taxon>Eukaryota</taxon>
        <taxon>Metazoa</taxon>
        <taxon>Ecdysozoa</taxon>
        <taxon>Arthropoda</taxon>
        <taxon>Hexapoda</taxon>
        <taxon>Collembola</taxon>
        <taxon>Symphypleona</taxon>
        <taxon>Sminthuridae</taxon>
        <taxon>Allacma</taxon>
    </lineage>
</organism>
<evidence type="ECO:0000256" key="14">
    <source>
        <dbReference type="ARBA" id="ARBA00044883"/>
    </source>
</evidence>
<evidence type="ECO:0000256" key="5">
    <source>
        <dbReference type="ARBA" id="ARBA00022679"/>
    </source>
</evidence>
<dbReference type="CDD" id="cd00833">
    <property type="entry name" value="PKS"/>
    <property type="match status" value="1"/>
</dbReference>
<keyword evidence="11" id="KW-0443">Lipid metabolism</keyword>
<dbReference type="Pfam" id="PF21149">
    <property type="entry name" value="FAS_pseudo-KR"/>
    <property type="match status" value="1"/>
</dbReference>
<evidence type="ECO:0000256" key="12">
    <source>
        <dbReference type="ARBA" id="ARBA00023160"/>
    </source>
</evidence>
<feature type="domain" description="Ketosynthase family 3 (KS3)" evidence="16">
    <location>
        <begin position="6"/>
        <end position="411"/>
    </location>
</feature>
<evidence type="ECO:0000256" key="3">
    <source>
        <dbReference type="ARBA" id="ARBA00022450"/>
    </source>
</evidence>